<evidence type="ECO:0000313" key="3">
    <source>
        <dbReference type="Proteomes" id="UP001492380"/>
    </source>
</evidence>
<keyword evidence="1" id="KW-0812">Transmembrane</keyword>
<keyword evidence="1" id="KW-1133">Transmembrane helix</keyword>
<gene>
    <name evidence="2" type="ORF">HDK90DRAFT_462191</name>
</gene>
<reference evidence="2 3" key="1">
    <citation type="submission" date="2024-04" db="EMBL/GenBank/DDBJ databases">
        <title>Phyllosticta paracitricarpa is synonymous to the EU quarantine fungus P. citricarpa based on phylogenomic analyses.</title>
        <authorList>
            <consortium name="Lawrence Berkeley National Laboratory"/>
            <person name="Van Ingen-Buijs V.A."/>
            <person name="Van Westerhoven A.C."/>
            <person name="Haridas S."/>
            <person name="Skiadas P."/>
            <person name="Martin F."/>
            <person name="Groenewald J.Z."/>
            <person name="Crous P.W."/>
            <person name="Seidl M.F."/>
        </authorList>
    </citation>
    <scope>NUCLEOTIDE SEQUENCE [LARGE SCALE GENOMIC DNA]</scope>
    <source>
        <strain evidence="2 3">CBS 123374</strain>
    </source>
</reference>
<keyword evidence="1" id="KW-0472">Membrane</keyword>
<comment type="caution">
    <text evidence="2">The sequence shown here is derived from an EMBL/GenBank/DDBJ whole genome shotgun (WGS) entry which is preliminary data.</text>
</comment>
<proteinExistence type="predicted"/>
<accession>A0ABR1Z5V2</accession>
<evidence type="ECO:0000313" key="2">
    <source>
        <dbReference type="EMBL" id="KAK8247431.1"/>
    </source>
</evidence>
<protein>
    <submittedName>
        <fullName evidence="2">Uncharacterized protein</fullName>
    </submittedName>
</protein>
<name>A0ABR1Z5V2_9PEZI</name>
<evidence type="ECO:0000256" key="1">
    <source>
        <dbReference type="SAM" id="Phobius"/>
    </source>
</evidence>
<keyword evidence="3" id="KW-1185">Reference proteome</keyword>
<dbReference type="Proteomes" id="UP001492380">
    <property type="component" value="Unassembled WGS sequence"/>
</dbReference>
<organism evidence="2 3">
    <name type="scientific">Phyllosticta capitalensis</name>
    <dbReference type="NCBI Taxonomy" id="121624"/>
    <lineage>
        <taxon>Eukaryota</taxon>
        <taxon>Fungi</taxon>
        <taxon>Dikarya</taxon>
        <taxon>Ascomycota</taxon>
        <taxon>Pezizomycotina</taxon>
        <taxon>Dothideomycetes</taxon>
        <taxon>Dothideomycetes incertae sedis</taxon>
        <taxon>Botryosphaeriales</taxon>
        <taxon>Phyllostictaceae</taxon>
        <taxon>Phyllosticta</taxon>
    </lineage>
</organism>
<sequence length="238" mass="27525">MWTNIGVWPPFFFRLAAVLLTYLSTYLPTCSLMAVVIWAQGLSCRGVDGRARSLSKQRKDKINDRGVLHGSYMWRKQLETQRQIGVRAANNSTTHATMMAHDAGHPSTSPYVYLHTRSYYLPASAWFSAAARRASLDSHSLPTYIHALDRTRQTGIVPSETLVSHFLFLPLFCHMCMDYFRSIYSARLYPSLLGMRLSSEWPPLFSQHAMRLSDYWPRPWARESGDWESTNRRWDRPE</sequence>
<feature type="transmembrane region" description="Helical" evidence="1">
    <location>
        <begin position="12"/>
        <end position="39"/>
    </location>
</feature>
<dbReference type="EMBL" id="JBBWRZ010000001">
    <property type="protein sequence ID" value="KAK8247431.1"/>
    <property type="molecule type" value="Genomic_DNA"/>
</dbReference>